<dbReference type="RefSeq" id="XP_056498752.1">
    <property type="nucleotide sequence ID" value="XM_056647201.1"/>
</dbReference>
<keyword evidence="1" id="KW-1133">Transmembrane helix</keyword>
<organism evidence="2 3">
    <name type="scientific">Penicillium citrinum</name>
    <dbReference type="NCBI Taxonomy" id="5077"/>
    <lineage>
        <taxon>Eukaryota</taxon>
        <taxon>Fungi</taxon>
        <taxon>Dikarya</taxon>
        <taxon>Ascomycota</taxon>
        <taxon>Pezizomycotina</taxon>
        <taxon>Eurotiomycetes</taxon>
        <taxon>Eurotiomycetidae</taxon>
        <taxon>Eurotiales</taxon>
        <taxon>Aspergillaceae</taxon>
        <taxon>Penicillium</taxon>
    </lineage>
</organism>
<comment type="caution">
    <text evidence="2">The sequence shown here is derived from an EMBL/GenBank/DDBJ whole genome shotgun (WGS) entry which is preliminary data.</text>
</comment>
<feature type="transmembrane region" description="Helical" evidence="1">
    <location>
        <begin position="58"/>
        <end position="82"/>
    </location>
</feature>
<dbReference type="Proteomes" id="UP001147733">
    <property type="component" value="Unassembled WGS sequence"/>
</dbReference>
<evidence type="ECO:0000256" key="1">
    <source>
        <dbReference type="SAM" id="Phobius"/>
    </source>
</evidence>
<gene>
    <name evidence="2" type="ORF">N7469_008283</name>
</gene>
<reference evidence="2" key="2">
    <citation type="journal article" date="2023" name="IMA Fungus">
        <title>Comparative genomic study of the Penicillium genus elucidates a diverse pangenome and 15 lateral gene transfer events.</title>
        <authorList>
            <person name="Petersen C."/>
            <person name="Sorensen T."/>
            <person name="Nielsen M.R."/>
            <person name="Sondergaard T.E."/>
            <person name="Sorensen J.L."/>
            <person name="Fitzpatrick D.A."/>
            <person name="Frisvad J.C."/>
            <person name="Nielsen K.L."/>
        </authorList>
    </citation>
    <scope>NUCLEOTIDE SEQUENCE</scope>
    <source>
        <strain evidence="2">IBT 23319</strain>
    </source>
</reference>
<accession>A0A9W9TKQ8</accession>
<proteinExistence type="predicted"/>
<evidence type="ECO:0000313" key="3">
    <source>
        <dbReference type="Proteomes" id="UP001147733"/>
    </source>
</evidence>
<evidence type="ECO:0000313" key="2">
    <source>
        <dbReference type="EMBL" id="KAJ5224780.1"/>
    </source>
</evidence>
<sequence length="84" mass="9237">MGQIDPSELRGNSLNIVILPYSYRCLCSLWIDTSFNVVMCSSNEIFPLGGEAEDKIGLFGYIAFVIWIIRASLIGSYGNLAVEA</sequence>
<dbReference type="GeneID" id="81386368"/>
<dbReference type="AlphaFoldDB" id="A0A9W9TKQ8"/>
<keyword evidence="3" id="KW-1185">Reference proteome</keyword>
<reference evidence="2" key="1">
    <citation type="submission" date="2022-11" db="EMBL/GenBank/DDBJ databases">
        <authorList>
            <person name="Petersen C."/>
        </authorList>
    </citation>
    <scope>NUCLEOTIDE SEQUENCE</scope>
    <source>
        <strain evidence="2">IBT 23319</strain>
    </source>
</reference>
<name>A0A9W9TKQ8_PENCI</name>
<keyword evidence="1" id="KW-0812">Transmembrane</keyword>
<dbReference type="EMBL" id="JAPQKT010000007">
    <property type="protein sequence ID" value="KAJ5224780.1"/>
    <property type="molecule type" value="Genomic_DNA"/>
</dbReference>
<protein>
    <submittedName>
        <fullName evidence="2">Uncharacterized protein</fullName>
    </submittedName>
</protein>
<keyword evidence="1" id="KW-0472">Membrane</keyword>